<protein>
    <submittedName>
        <fullName evidence="2">(northern house mosquito) hypothetical protein</fullName>
    </submittedName>
</protein>
<dbReference type="AlphaFoldDB" id="A0A8D8DQZ9"/>
<evidence type="ECO:0000313" key="2">
    <source>
        <dbReference type="EMBL" id="CAG6516048.1"/>
    </source>
</evidence>
<name>A0A8D8DQZ9_CULPI</name>
<evidence type="ECO:0000256" key="1">
    <source>
        <dbReference type="SAM" id="MobiDB-lite"/>
    </source>
</evidence>
<dbReference type="EMBL" id="HBUE01172760">
    <property type="protein sequence ID" value="CAG6516048.1"/>
    <property type="molecule type" value="Transcribed_RNA"/>
</dbReference>
<dbReference type="EMBL" id="HBUE01278216">
    <property type="protein sequence ID" value="CAG6567547.1"/>
    <property type="molecule type" value="Transcribed_RNA"/>
</dbReference>
<sequence>MISKLLKIASKENSSKPLNNPSSRNPPKPPSIRYSPNVPAMYSSTQYSSLFSTATARNSNNLLKASKQYRNLLIPSSCSSCTINFKSHRVSPRSSFGRYRLTVNWRILSTAVKNWICSPGLRMSSAGASESLEAGRFWIRHVVRNCCMIWR</sequence>
<proteinExistence type="predicted"/>
<feature type="region of interest" description="Disordered" evidence="1">
    <location>
        <begin position="1"/>
        <end position="35"/>
    </location>
</feature>
<accession>A0A8D8DQZ9</accession>
<organism evidence="2">
    <name type="scientific">Culex pipiens</name>
    <name type="common">House mosquito</name>
    <dbReference type="NCBI Taxonomy" id="7175"/>
    <lineage>
        <taxon>Eukaryota</taxon>
        <taxon>Metazoa</taxon>
        <taxon>Ecdysozoa</taxon>
        <taxon>Arthropoda</taxon>
        <taxon>Hexapoda</taxon>
        <taxon>Insecta</taxon>
        <taxon>Pterygota</taxon>
        <taxon>Neoptera</taxon>
        <taxon>Endopterygota</taxon>
        <taxon>Diptera</taxon>
        <taxon>Nematocera</taxon>
        <taxon>Culicoidea</taxon>
        <taxon>Culicidae</taxon>
        <taxon>Culicinae</taxon>
        <taxon>Culicini</taxon>
        <taxon>Culex</taxon>
        <taxon>Culex</taxon>
    </lineage>
</organism>
<reference evidence="2" key="1">
    <citation type="submission" date="2021-05" db="EMBL/GenBank/DDBJ databases">
        <authorList>
            <person name="Alioto T."/>
            <person name="Alioto T."/>
            <person name="Gomez Garrido J."/>
        </authorList>
    </citation>
    <scope>NUCLEOTIDE SEQUENCE</scope>
</reference>